<dbReference type="GO" id="GO:0071555">
    <property type="term" value="P:cell wall organization"/>
    <property type="evidence" value="ECO:0007669"/>
    <property type="project" value="UniProtKB-KW"/>
</dbReference>
<dbReference type="InterPro" id="IPR038740">
    <property type="entry name" value="BioF2-like_GNAT_dom"/>
</dbReference>
<evidence type="ECO:0000313" key="8">
    <source>
        <dbReference type="EMBL" id="TGC08300.1"/>
    </source>
</evidence>
<dbReference type="SUPFAM" id="SSF55729">
    <property type="entry name" value="Acyl-CoA N-acyltransferases (Nat)"/>
    <property type="match status" value="1"/>
</dbReference>
<accession>A0A4E0QQS5</accession>
<dbReference type="InterPro" id="IPR016181">
    <property type="entry name" value="Acyl_CoA_acyltransferase"/>
</dbReference>
<evidence type="ECO:0000256" key="1">
    <source>
        <dbReference type="ARBA" id="ARBA00009943"/>
    </source>
</evidence>
<keyword evidence="3" id="KW-0133">Cell shape</keyword>
<sequence length="341" mass="40169">MVEVTENVNEYEWKKFLYMCDDATIYHTPEWKQFLEKTFDYKPKYLFAKDECGNIVGLLALFYVRSKLRGNMLCTMPFTYSSSCIGSEDVRNLLLEEGINLYHGLNAGCIEIRGKVNHDKFHIQKLFCVHTIELSTHPSEVWQKISRGARSSTKKPIKHGVKVYSTKDIKELKSFFELNCTTKKRIGVPSHPWKFFKNLFELMNEYVVLYVAKYNNEIIAGGIFEYFKDTVTFGYAAHNPNHLSLRPNNILVWKSIEDACVNNYKYYSFGRTSYDNKGLMTFKERWGAVETELYYSYYPDIPNQFLMKRDKIQYKVGTKIFREMPIQLYKPCSSVLFQHLY</sequence>
<evidence type="ECO:0000259" key="7">
    <source>
        <dbReference type="Pfam" id="PF13480"/>
    </source>
</evidence>
<keyword evidence="5" id="KW-0012">Acyltransferase</keyword>
<comment type="caution">
    <text evidence="8">The sequence shown here is derived from an EMBL/GenBank/DDBJ whole genome shotgun (WGS) entry which is preliminary data.</text>
</comment>
<evidence type="ECO:0000256" key="3">
    <source>
        <dbReference type="ARBA" id="ARBA00022960"/>
    </source>
</evidence>
<gene>
    <name evidence="8" type="ORF">CUN85_09480</name>
</gene>
<reference evidence="8 9" key="1">
    <citation type="submission" date="2017-11" db="EMBL/GenBank/DDBJ databases">
        <title>Isolation and Characterization of Methanogenic Archaea from Saline Meromictic Lake at Siberia.</title>
        <authorList>
            <person name="Shen Y."/>
            <person name="Huang H.-H."/>
            <person name="Lai M.-C."/>
            <person name="Chen S.-C."/>
        </authorList>
    </citation>
    <scope>NUCLEOTIDE SEQUENCE [LARGE SCALE GENOMIC DNA]</scope>
    <source>
        <strain evidence="8 9">SY-01</strain>
    </source>
</reference>
<keyword evidence="6" id="KW-0961">Cell wall biogenesis/degradation</keyword>
<dbReference type="GO" id="GO:0044038">
    <property type="term" value="P:cell wall macromolecule biosynthetic process"/>
    <property type="evidence" value="ECO:0007669"/>
    <property type="project" value="InterPro"/>
</dbReference>
<dbReference type="PROSITE" id="PS51191">
    <property type="entry name" value="FEMABX"/>
    <property type="match status" value="1"/>
</dbReference>
<keyword evidence="4" id="KW-0573">Peptidoglycan synthesis</keyword>
<dbReference type="InterPro" id="IPR003447">
    <property type="entry name" value="FEMABX"/>
</dbReference>
<dbReference type="OrthoDB" id="135106at2157"/>
<evidence type="ECO:0000256" key="4">
    <source>
        <dbReference type="ARBA" id="ARBA00022984"/>
    </source>
</evidence>
<proteinExistence type="inferred from homology"/>
<evidence type="ECO:0000256" key="5">
    <source>
        <dbReference type="ARBA" id="ARBA00023315"/>
    </source>
</evidence>
<dbReference type="GO" id="GO:0016755">
    <property type="term" value="F:aminoacyltransferase activity"/>
    <property type="evidence" value="ECO:0007669"/>
    <property type="project" value="InterPro"/>
</dbReference>
<name>A0A4E0QQS5_9EURY</name>
<keyword evidence="9" id="KW-1185">Reference proteome</keyword>
<dbReference type="EMBL" id="PGGK01000010">
    <property type="protein sequence ID" value="TGC08300.1"/>
    <property type="molecule type" value="Genomic_DNA"/>
</dbReference>
<evidence type="ECO:0000313" key="9">
    <source>
        <dbReference type="Proteomes" id="UP000297295"/>
    </source>
</evidence>
<evidence type="ECO:0000256" key="2">
    <source>
        <dbReference type="ARBA" id="ARBA00022679"/>
    </source>
</evidence>
<dbReference type="Gene3D" id="3.40.630.30">
    <property type="match status" value="2"/>
</dbReference>
<organism evidence="8 9">
    <name type="scientific">Methanolobus halotolerans</name>
    <dbReference type="NCBI Taxonomy" id="2052935"/>
    <lineage>
        <taxon>Archaea</taxon>
        <taxon>Methanobacteriati</taxon>
        <taxon>Methanobacteriota</taxon>
        <taxon>Stenosarchaea group</taxon>
        <taxon>Methanomicrobia</taxon>
        <taxon>Methanosarcinales</taxon>
        <taxon>Methanosarcinaceae</taxon>
        <taxon>Methanolobus</taxon>
    </lineage>
</organism>
<feature type="domain" description="BioF2-like acetyltransferase" evidence="7">
    <location>
        <begin position="161"/>
        <end position="275"/>
    </location>
</feature>
<dbReference type="Proteomes" id="UP000297295">
    <property type="component" value="Unassembled WGS sequence"/>
</dbReference>
<dbReference type="RefSeq" id="WP_135390074.1">
    <property type="nucleotide sequence ID" value="NZ_PGGK01000010.1"/>
</dbReference>
<evidence type="ECO:0000256" key="6">
    <source>
        <dbReference type="ARBA" id="ARBA00023316"/>
    </source>
</evidence>
<keyword evidence="2 8" id="KW-0808">Transferase</keyword>
<dbReference type="AlphaFoldDB" id="A0A4E0QQS5"/>
<dbReference type="InterPro" id="IPR050644">
    <property type="entry name" value="PG_Glycine_Bridge_Synth"/>
</dbReference>
<dbReference type="GO" id="GO:0008360">
    <property type="term" value="P:regulation of cell shape"/>
    <property type="evidence" value="ECO:0007669"/>
    <property type="project" value="UniProtKB-KW"/>
</dbReference>
<dbReference type="PANTHER" id="PTHR36174:SF1">
    <property type="entry name" value="LIPID II:GLYCINE GLYCYLTRANSFERASE"/>
    <property type="match status" value="1"/>
</dbReference>
<comment type="similarity">
    <text evidence="1">Belongs to the FemABX family.</text>
</comment>
<dbReference type="Pfam" id="PF13480">
    <property type="entry name" value="Acetyltransf_6"/>
    <property type="match status" value="1"/>
</dbReference>
<dbReference type="PANTHER" id="PTHR36174">
    <property type="entry name" value="LIPID II:GLYCINE GLYCYLTRANSFERASE"/>
    <property type="match status" value="1"/>
</dbReference>
<protein>
    <submittedName>
        <fullName evidence="8">GNAT family N-acetyltransferase</fullName>
    </submittedName>
</protein>